<protein>
    <submittedName>
        <fullName evidence="1">Transcriptional regulator acrR protein</fullName>
    </submittedName>
</protein>
<dbReference type="Proteomes" id="UP000014672">
    <property type="component" value="Chromosome"/>
</dbReference>
<proteinExistence type="predicted"/>
<evidence type="ECO:0000313" key="2">
    <source>
        <dbReference type="Proteomes" id="UP000014672"/>
    </source>
</evidence>
<organism evidence="1 2">
    <name type="scientific">Glaesserella parasuis ZJ0906</name>
    <dbReference type="NCBI Taxonomy" id="1322346"/>
    <lineage>
        <taxon>Bacteria</taxon>
        <taxon>Pseudomonadati</taxon>
        <taxon>Pseudomonadota</taxon>
        <taxon>Gammaproteobacteria</taxon>
        <taxon>Pasteurellales</taxon>
        <taxon>Pasteurellaceae</taxon>
        <taxon>Glaesserella</taxon>
    </lineage>
</organism>
<evidence type="ECO:0000313" key="1">
    <source>
        <dbReference type="EMBL" id="AGO16558.1"/>
    </source>
</evidence>
<sequence length="24" mass="2891">MLNQPYAQEMLEEVIIRTWKAITI</sequence>
<dbReference type="AlphaFoldDB" id="A0A806JAM5"/>
<name>A0A806JAM5_GLAPU</name>
<dbReference type="EMBL" id="CP005384">
    <property type="protein sequence ID" value="AGO16558.1"/>
    <property type="molecule type" value="Genomic_DNA"/>
</dbReference>
<dbReference type="KEGG" id="hpaz:K756_06980"/>
<accession>A0A806JAM5</accession>
<gene>
    <name evidence="1" type="ORF">K756_06980</name>
</gene>
<reference evidence="1 2" key="1">
    <citation type="journal article" date="2013" name="PLoS ONE">
        <title>Complete Genome Analysis of a Haemophilus parasuis Serovar 12 Strain from China.</title>
        <authorList>
            <person name="Li Y."/>
            <person name="Kwok A.H."/>
            <person name="Jiang J."/>
            <person name="Zou Y."/>
            <person name="Zheng F."/>
            <person name="Chen P."/>
            <person name="Hou C."/>
            <person name="Leung F.C."/>
            <person name="Jiang P."/>
        </authorList>
    </citation>
    <scope>NUCLEOTIDE SEQUENCE [LARGE SCALE GENOMIC DNA]</scope>
    <source>
        <strain evidence="1 2">ZJ0906</strain>
    </source>
</reference>